<keyword evidence="2" id="KW-1185">Reference proteome</keyword>
<organism evidence="1 2">
    <name type="scientific">Gigaspora rosea</name>
    <dbReference type="NCBI Taxonomy" id="44941"/>
    <lineage>
        <taxon>Eukaryota</taxon>
        <taxon>Fungi</taxon>
        <taxon>Fungi incertae sedis</taxon>
        <taxon>Mucoromycota</taxon>
        <taxon>Glomeromycotina</taxon>
        <taxon>Glomeromycetes</taxon>
        <taxon>Diversisporales</taxon>
        <taxon>Gigasporaceae</taxon>
        <taxon>Gigaspora</taxon>
    </lineage>
</organism>
<sequence length="195" mass="22015">MNYLKYKDSLMLNSTSDSPISKSQIKRQIIIRYQGGEGVAFLDEEIELRCSAGVFAFNQIGNFGYPSNVGQHICISGYEILIACGRVSSLNARVDLPPLRRHVRIVSYRGVLKMEVFDVNIRDRDRGGTVFSYLPSTEYQRVEAYGIVTHSYERAYGAIYGGTPIVVTTIQRLRESVPARRYIRNLTFIDMGTLG</sequence>
<accession>A0A397W1G5</accession>
<dbReference type="EMBL" id="QKWP01000185">
    <property type="protein sequence ID" value="RIB25176.1"/>
    <property type="molecule type" value="Genomic_DNA"/>
</dbReference>
<gene>
    <name evidence="1" type="ORF">C2G38_2278138</name>
</gene>
<reference evidence="1 2" key="1">
    <citation type="submission" date="2018-06" db="EMBL/GenBank/DDBJ databases">
        <title>Comparative genomics reveals the genomic features of Rhizophagus irregularis, R. cerebriforme, R. diaphanum and Gigaspora rosea, and their symbiotic lifestyle signature.</title>
        <authorList>
            <person name="Morin E."/>
            <person name="San Clemente H."/>
            <person name="Chen E.C.H."/>
            <person name="De La Providencia I."/>
            <person name="Hainaut M."/>
            <person name="Kuo A."/>
            <person name="Kohler A."/>
            <person name="Murat C."/>
            <person name="Tang N."/>
            <person name="Roy S."/>
            <person name="Loubradou J."/>
            <person name="Henrissat B."/>
            <person name="Grigoriev I.V."/>
            <person name="Corradi N."/>
            <person name="Roux C."/>
            <person name="Martin F.M."/>
        </authorList>
    </citation>
    <scope>NUCLEOTIDE SEQUENCE [LARGE SCALE GENOMIC DNA]</scope>
    <source>
        <strain evidence="1 2">DAOM 194757</strain>
    </source>
</reference>
<proteinExistence type="predicted"/>
<evidence type="ECO:0000313" key="2">
    <source>
        <dbReference type="Proteomes" id="UP000266673"/>
    </source>
</evidence>
<name>A0A397W1G5_9GLOM</name>
<dbReference type="Proteomes" id="UP000266673">
    <property type="component" value="Unassembled WGS sequence"/>
</dbReference>
<protein>
    <submittedName>
        <fullName evidence="1">Uncharacterized protein</fullName>
    </submittedName>
</protein>
<dbReference type="AlphaFoldDB" id="A0A397W1G5"/>
<evidence type="ECO:0000313" key="1">
    <source>
        <dbReference type="EMBL" id="RIB25176.1"/>
    </source>
</evidence>
<comment type="caution">
    <text evidence="1">The sequence shown here is derived from an EMBL/GenBank/DDBJ whole genome shotgun (WGS) entry which is preliminary data.</text>
</comment>